<name>A0A858R682_9PROT</name>
<evidence type="ECO:0000313" key="3">
    <source>
        <dbReference type="Proteomes" id="UP000501891"/>
    </source>
</evidence>
<proteinExistence type="predicted"/>
<accession>A0A858R682</accession>
<protein>
    <submittedName>
        <fullName evidence="2">SemiSWEET transporter</fullName>
    </submittedName>
</protein>
<dbReference type="AlphaFoldDB" id="A0A858R682"/>
<keyword evidence="3" id="KW-1185">Reference proteome</keyword>
<reference evidence="2" key="1">
    <citation type="submission" date="2020-04" db="EMBL/GenBank/DDBJ databases">
        <title>A desert anoxygenic phototrophic bacterium fixes CO2 using RubisCO under aerobic conditions.</title>
        <authorList>
            <person name="Tang K."/>
        </authorList>
    </citation>
    <scope>NUCLEOTIDE SEQUENCE [LARGE SCALE GENOMIC DNA]</scope>
    <source>
        <strain evidence="2">MIMtkB3</strain>
    </source>
</reference>
<feature type="transmembrane region" description="Helical" evidence="1">
    <location>
        <begin position="65"/>
        <end position="82"/>
    </location>
</feature>
<keyword evidence="1" id="KW-1133">Transmembrane helix</keyword>
<dbReference type="GO" id="GO:0016020">
    <property type="term" value="C:membrane"/>
    <property type="evidence" value="ECO:0007669"/>
    <property type="project" value="InterPro"/>
</dbReference>
<keyword evidence="1" id="KW-0472">Membrane</keyword>
<dbReference type="Gene3D" id="1.20.1280.290">
    <property type="match status" value="1"/>
</dbReference>
<feature type="transmembrane region" description="Helical" evidence="1">
    <location>
        <begin position="42"/>
        <end position="59"/>
    </location>
</feature>
<dbReference type="GO" id="GO:0051119">
    <property type="term" value="F:sugar transmembrane transporter activity"/>
    <property type="evidence" value="ECO:0007669"/>
    <property type="project" value="InterPro"/>
</dbReference>
<dbReference type="KEGG" id="acru:HHL28_07130"/>
<dbReference type="InterPro" id="IPR047662">
    <property type="entry name" value="SemiSWEET"/>
</dbReference>
<evidence type="ECO:0000313" key="2">
    <source>
        <dbReference type="EMBL" id="QJE72895.1"/>
    </source>
</evidence>
<dbReference type="Pfam" id="PF03083">
    <property type="entry name" value="MtN3_slv"/>
    <property type="match status" value="1"/>
</dbReference>
<gene>
    <name evidence="2" type="ORF">HHL28_07130</name>
</gene>
<keyword evidence="1" id="KW-0812">Transmembrane</keyword>
<sequence>MDASFMPTAVGIVAGLFSTYSFVPQLLKVWRQGDCEAISKRMYLVTVTAFSLWITYGVLIDSLPVMLFNSLSLLLSGSILLMKLRHDRRAKAGGATTGLAKAPATGT</sequence>
<organism evidence="2 3">
    <name type="scientific">Aerophototrophica crusticola</name>
    <dbReference type="NCBI Taxonomy" id="1709002"/>
    <lineage>
        <taxon>Bacteria</taxon>
        <taxon>Pseudomonadati</taxon>
        <taxon>Pseudomonadota</taxon>
        <taxon>Alphaproteobacteria</taxon>
        <taxon>Rhodospirillales</taxon>
        <taxon>Rhodospirillaceae</taxon>
        <taxon>Aerophototrophica</taxon>
    </lineage>
</organism>
<feature type="transmembrane region" description="Helical" evidence="1">
    <location>
        <begin position="6"/>
        <end position="30"/>
    </location>
</feature>
<evidence type="ECO:0000256" key="1">
    <source>
        <dbReference type="SAM" id="Phobius"/>
    </source>
</evidence>
<dbReference type="InterPro" id="IPR004316">
    <property type="entry name" value="SWEET_rpt"/>
</dbReference>
<dbReference type="EMBL" id="CP051775">
    <property type="protein sequence ID" value="QJE72895.1"/>
    <property type="molecule type" value="Genomic_DNA"/>
</dbReference>
<dbReference type="NCBIfam" id="NF037968">
    <property type="entry name" value="SemiSWEET_2"/>
    <property type="match status" value="1"/>
</dbReference>
<dbReference type="Proteomes" id="UP000501891">
    <property type="component" value="Chromosome"/>
</dbReference>